<dbReference type="AlphaFoldDB" id="A0A9Q0XAL8"/>
<feature type="region of interest" description="Disordered" evidence="1">
    <location>
        <begin position="188"/>
        <end position="347"/>
    </location>
</feature>
<dbReference type="OrthoDB" id="9884296at2759"/>
<feature type="compositionally biased region" description="Low complexity" evidence="1">
    <location>
        <begin position="195"/>
        <end position="215"/>
    </location>
</feature>
<evidence type="ECO:0000313" key="2">
    <source>
        <dbReference type="EMBL" id="KAJ7307360.1"/>
    </source>
</evidence>
<comment type="caution">
    <text evidence="2">The sequence shown here is derived from an EMBL/GenBank/DDBJ whole genome shotgun (WGS) entry which is preliminary data.</text>
</comment>
<feature type="compositionally biased region" description="Acidic residues" evidence="1">
    <location>
        <begin position="102"/>
        <end position="114"/>
    </location>
</feature>
<organism evidence="2 3">
    <name type="scientific">Phrynocephalus forsythii</name>
    <dbReference type="NCBI Taxonomy" id="171643"/>
    <lineage>
        <taxon>Eukaryota</taxon>
        <taxon>Metazoa</taxon>
        <taxon>Chordata</taxon>
        <taxon>Craniata</taxon>
        <taxon>Vertebrata</taxon>
        <taxon>Euteleostomi</taxon>
        <taxon>Lepidosauria</taxon>
        <taxon>Squamata</taxon>
        <taxon>Bifurcata</taxon>
        <taxon>Unidentata</taxon>
        <taxon>Episquamata</taxon>
        <taxon>Toxicofera</taxon>
        <taxon>Iguania</taxon>
        <taxon>Acrodonta</taxon>
        <taxon>Agamidae</taxon>
        <taxon>Agaminae</taxon>
        <taxon>Phrynocephalus</taxon>
    </lineage>
</organism>
<gene>
    <name evidence="2" type="ORF">JRQ81_009372</name>
</gene>
<feature type="compositionally biased region" description="Basic and acidic residues" evidence="1">
    <location>
        <begin position="314"/>
        <end position="329"/>
    </location>
</feature>
<name>A0A9Q0XAL8_9SAUR</name>
<protein>
    <submittedName>
        <fullName evidence="2">Uncharacterized protein</fullName>
    </submittedName>
</protein>
<evidence type="ECO:0000256" key="1">
    <source>
        <dbReference type="SAM" id="MobiDB-lite"/>
    </source>
</evidence>
<feature type="compositionally biased region" description="Low complexity" evidence="1">
    <location>
        <begin position="240"/>
        <end position="250"/>
    </location>
</feature>
<proteinExistence type="predicted"/>
<reference evidence="2" key="1">
    <citation type="journal article" date="2023" name="DNA Res.">
        <title>Chromosome-level genome assembly of Phrynocephalus forsythii using third-generation DNA sequencing and Hi-C analysis.</title>
        <authorList>
            <person name="Qi Y."/>
            <person name="Zhao W."/>
            <person name="Zhao Y."/>
            <person name="Niu C."/>
            <person name="Cao S."/>
            <person name="Zhang Y."/>
        </authorList>
    </citation>
    <scope>NUCLEOTIDE SEQUENCE</scope>
    <source>
        <tissue evidence="2">Muscle</tissue>
    </source>
</reference>
<sequence>MESPKKSLVCNLNHVHLQHISLGLHLSRHPELREEAETFVPPGNRTAYPACRQPGAPETVDANSNHPSLVCQCCGSHPLPLEVKAGLGRPEQALANGLALKEEEEEEEEEEEDLGSPSEPDTSSVSSCSDLSLDDTPVSCKAFPGEEVQSPAESQPNIVPLEDAQSLAPQAQANERSLNLNIQAAGCPLPRVWDSPDSLGSSSSLESNSDLASPSPQTLVERPLASSSRPPQLAPPPPSTSSGPALPGTPVCASSPRWSGSGFELQRPASRDGSSRRPVVGGRQLQPGGATTSASLRRGPSARAPQNQKGPSGAEERRCREADPRDGSARGRGPRQRGSQEEHHVFP</sequence>
<feature type="compositionally biased region" description="Low complexity" evidence="1">
    <location>
        <begin position="222"/>
        <end position="231"/>
    </location>
</feature>
<feature type="compositionally biased region" description="Basic and acidic residues" evidence="1">
    <location>
        <begin position="338"/>
        <end position="347"/>
    </location>
</feature>
<feature type="region of interest" description="Disordered" evidence="1">
    <location>
        <begin position="99"/>
        <end position="172"/>
    </location>
</feature>
<dbReference type="Proteomes" id="UP001142489">
    <property type="component" value="Unassembled WGS sequence"/>
</dbReference>
<keyword evidence="3" id="KW-1185">Reference proteome</keyword>
<evidence type="ECO:0000313" key="3">
    <source>
        <dbReference type="Proteomes" id="UP001142489"/>
    </source>
</evidence>
<feature type="compositionally biased region" description="Low complexity" evidence="1">
    <location>
        <begin position="116"/>
        <end position="136"/>
    </location>
</feature>
<dbReference type="EMBL" id="JAPFRF010000019">
    <property type="protein sequence ID" value="KAJ7307360.1"/>
    <property type="molecule type" value="Genomic_DNA"/>
</dbReference>
<accession>A0A9Q0XAL8</accession>